<protein>
    <recommendedName>
        <fullName evidence="3">Transposase</fullName>
    </recommendedName>
</protein>
<evidence type="ECO:0008006" key="3">
    <source>
        <dbReference type="Google" id="ProtNLM"/>
    </source>
</evidence>
<dbReference type="eggNOG" id="ENOG5033CJQ">
    <property type="taxonomic scope" value="Bacteria"/>
</dbReference>
<dbReference type="AlphaFoldDB" id="B8III2"/>
<dbReference type="KEGG" id="mno:Mnod_5007"/>
<accession>B8III2</accession>
<gene>
    <name evidence="1" type="ordered locus">Mnod_5007</name>
</gene>
<sequence>MKVRQDAGPNTPWRGLDKPDSCRLPDIFPGMADTGALMHGYTRRALVEASISRFKRGISTSLRSQTEPRRATEITIAVHVLNRMLELGRPKFVRVA</sequence>
<reference evidence="1 2" key="1">
    <citation type="submission" date="2009-01" db="EMBL/GenBank/DDBJ databases">
        <title>Complete sequence of chromosome of Methylobacterium nodulans ORS 2060.</title>
        <authorList>
            <consortium name="US DOE Joint Genome Institute"/>
            <person name="Lucas S."/>
            <person name="Copeland A."/>
            <person name="Lapidus A."/>
            <person name="Glavina del Rio T."/>
            <person name="Dalin E."/>
            <person name="Tice H."/>
            <person name="Bruce D."/>
            <person name="Goodwin L."/>
            <person name="Pitluck S."/>
            <person name="Sims D."/>
            <person name="Brettin T."/>
            <person name="Detter J.C."/>
            <person name="Han C."/>
            <person name="Larimer F."/>
            <person name="Land M."/>
            <person name="Hauser L."/>
            <person name="Kyrpides N."/>
            <person name="Ivanova N."/>
            <person name="Marx C.J."/>
            <person name="Richardson P."/>
        </authorList>
    </citation>
    <scope>NUCLEOTIDE SEQUENCE [LARGE SCALE GENOMIC DNA]</scope>
    <source>
        <strain evidence="2">LMG 21967 / CNCM I-2342 / ORS 2060</strain>
    </source>
</reference>
<keyword evidence="2" id="KW-1185">Reference proteome</keyword>
<evidence type="ECO:0000313" key="2">
    <source>
        <dbReference type="Proteomes" id="UP000008207"/>
    </source>
</evidence>
<organism evidence="1 2">
    <name type="scientific">Methylobacterium nodulans (strain LMG 21967 / CNCM I-2342 / ORS 2060)</name>
    <dbReference type="NCBI Taxonomy" id="460265"/>
    <lineage>
        <taxon>Bacteria</taxon>
        <taxon>Pseudomonadati</taxon>
        <taxon>Pseudomonadota</taxon>
        <taxon>Alphaproteobacteria</taxon>
        <taxon>Hyphomicrobiales</taxon>
        <taxon>Methylobacteriaceae</taxon>
        <taxon>Methylobacterium</taxon>
    </lineage>
</organism>
<proteinExistence type="predicted"/>
<dbReference type="EMBL" id="CP001349">
    <property type="protein sequence ID" value="ACL59859.1"/>
    <property type="molecule type" value="Genomic_DNA"/>
</dbReference>
<name>B8III2_METNO</name>
<dbReference type="HOGENOM" id="CLU_2356516_0_0_5"/>
<evidence type="ECO:0000313" key="1">
    <source>
        <dbReference type="EMBL" id="ACL59859.1"/>
    </source>
</evidence>
<dbReference type="Proteomes" id="UP000008207">
    <property type="component" value="Chromosome"/>
</dbReference>